<proteinExistence type="predicted"/>
<dbReference type="Pfam" id="PF19821">
    <property type="entry name" value="Phage_capsid_2"/>
    <property type="match status" value="1"/>
</dbReference>
<protein>
    <submittedName>
        <fullName evidence="1">Uncharacterized protein</fullName>
    </submittedName>
</protein>
<gene>
    <name evidence="1" type="ORF">S01H1_27797</name>
</gene>
<comment type="caution">
    <text evidence="1">The sequence shown here is derived from an EMBL/GenBank/DDBJ whole genome shotgun (WGS) entry which is preliminary data.</text>
</comment>
<name>X0TWS1_9ZZZZ</name>
<dbReference type="AlphaFoldDB" id="X0TWS1"/>
<sequence length="101" mass="10891">MTSGDYNRQLNIEKGSIQAAAGLALIKFAANATNPVMAVSGGVRDCIAMSSRGLCYAMPKQFEIKVQDRTDLVQTKQVQVNWTLGAVRTEGVLVQKVTTTD</sequence>
<dbReference type="EMBL" id="BARS01016953">
    <property type="protein sequence ID" value="GAF92587.1"/>
    <property type="molecule type" value="Genomic_DNA"/>
</dbReference>
<evidence type="ECO:0000313" key="1">
    <source>
        <dbReference type="EMBL" id="GAF92587.1"/>
    </source>
</evidence>
<accession>X0TWS1</accession>
<organism evidence="1">
    <name type="scientific">marine sediment metagenome</name>
    <dbReference type="NCBI Taxonomy" id="412755"/>
    <lineage>
        <taxon>unclassified sequences</taxon>
        <taxon>metagenomes</taxon>
        <taxon>ecological metagenomes</taxon>
    </lineage>
</organism>
<reference evidence="1" key="1">
    <citation type="journal article" date="2014" name="Front. Microbiol.">
        <title>High frequency of phylogenetically diverse reductive dehalogenase-homologous genes in deep subseafloor sedimentary metagenomes.</title>
        <authorList>
            <person name="Kawai M."/>
            <person name="Futagami T."/>
            <person name="Toyoda A."/>
            <person name="Takaki Y."/>
            <person name="Nishi S."/>
            <person name="Hori S."/>
            <person name="Arai W."/>
            <person name="Tsubouchi T."/>
            <person name="Morono Y."/>
            <person name="Uchiyama I."/>
            <person name="Ito T."/>
            <person name="Fujiyama A."/>
            <person name="Inagaki F."/>
            <person name="Takami H."/>
        </authorList>
    </citation>
    <scope>NUCLEOTIDE SEQUENCE</scope>
    <source>
        <strain evidence="1">Expedition CK06-06</strain>
    </source>
</reference>
<dbReference type="InterPro" id="IPR045565">
    <property type="entry name" value="Phage_capsid_2"/>
</dbReference>